<feature type="domain" description="Reverse transcriptase" evidence="8">
    <location>
        <begin position="162"/>
        <end position="257"/>
    </location>
</feature>
<keyword evidence="5" id="KW-0378">Hydrolase</keyword>
<dbReference type="PANTHER" id="PTHR37984:SF5">
    <property type="entry name" value="PROTEIN NYNRIN-LIKE"/>
    <property type="match status" value="1"/>
</dbReference>
<keyword evidence="2" id="KW-0548">Nucleotidyltransferase</keyword>
<evidence type="ECO:0000256" key="1">
    <source>
        <dbReference type="ARBA" id="ARBA00022679"/>
    </source>
</evidence>
<dbReference type="Pfam" id="PF00078">
    <property type="entry name" value="RVT_1"/>
    <property type="match status" value="1"/>
</dbReference>
<evidence type="ECO:0000256" key="4">
    <source>
        <dbReference type="ARBA" id="ARBA00022759"/>
    </source>
</evidence>
<evidence type="ECO:0000256" key="3">
    <source>
        <dbReference type="ARBA" id="ARBA00022722"/>
    </source>
</evidence>
<dbReference type="Pfam" id="PF17917">
    <property type="entry name" value="RT_RNaseH"/>
    <property type="match status" value="1"/>
</dbReference>
<accession>A0A6L2JWY9</accession>
<dbReference type="SUPFAM" id="SSF56672">
    <property type="entry name" value="DNA/RNA polymerases"/>
    <property type="match status" value="1"/>
</dbReference>
<keyword evidence="4" id="KW-0255">Endonuclease</keyword>
<dbReference type="EMBL" id="BKCJ010001464">
    <property type="protein sequence ID" value="GEU41641.1"/>
    <property type="molecule type" value="Genomic_DNA"/>
</dbReference>
<evidence type="ECO:0000256" key="5">
    <source>
        <dbReference type="ARBA" id="ARBA00022801"/>
    </source>
</evidence>
<keyword evidence="3" id="KW-0540">Nuclease</keyword>
<dbReference type="Gene3D" id="1.10.340.70">
    <property type="match status" value="1"/>
</dbReference>
<dbReference type="InterPro" id="IPR041588">
    <property type="entry name" value="Integrase_H2C2"/>
</dbReference>
<dbReference type="CDD" id="cd01647">
    <property type="entry name" value="RT_LTR"/>
    <property type="match status" value="1"/>
</dbReference>
<reference evidence="11" key="1">
    <citation type="journal article" date="2019" name="Sci. Rep.">
        <title>Draft genome of Tanacetum cinerariifolium, the natural source of mosquito coil.</title>
        <authorList>
            <person name="Yamashiro T."/>
            <person name="Shiraishi A."/>
            <person name="Satake H."/>
            <person name="Nakayama K."/>
        </authorList>
    </citation>
    <scope>NUCLEOTIDE SEQUENCE</scope>
</reference>
<dbReference type="Pfam" id="PF17921">
    <property type="entry name" value="Integrase_H2C2"/>
    <property type="match status" value="1"/>
</dbReference>
<evidence type="ECO:0000259" key="10">
    <source>
        <dbReference type="Pfam" id="PF17921"/>
    </source>
</evidence>
<evidence type="ECO:0000256" key="6">
    <source>
        <dbReference type="ARBA" id="ARBA00022918"/>
    </source>
</evidence>
<dbReference type="InterPro" id="IPR043128">
    <property type="entry name" value="Rev_trsase/Diguanyl_cyclase"/>
</dbReference>
<feature type="domain" description="Integrase zinc-binding" evidence="10">
    <location>
        <begin position="374"/>
        <end position="410"/>
    </location>
</feature>
<keyword evidence="1" id="KW-0808">Transferase</keyword>
<dbReference type="InterPro" id="IPR043502">
    <property type="entry name" value="DNA/RNA_pol_sf"/>
</dbReference>
<feature type="compositionally biased region" description="Acidic residues" evidence="7">
    <location>
        <begin position="40"/>
        <end position="63"/>
    </location>
</feature>
<evidence type="ECO:0008006" key="12">
    <source>
        <dbReference type="Google" id="ProtNLM"/>
    </source>
</evidence>
<evidence type="ECO:0000259" key="9">
    <source>
        <dbReference type="Pfam" id="PF17917"/>
    </source>
</evidence>
<comment type="caution">
    <text evidence="11">The sequence shown here is derived from an EMBL/GenBank/DDBJ whole genome shotgun (WGS) entry which is preliminary data.</text>
</comment>
<sequence length="491" mass="57190">MMDQPLPADASPTALSPGYIADSDPEKDEEDPADYPTDGGDNDDNESFDDDDNDDDVEKDEADEEQLALADPSAVPIDDYETITTVNQEMSVEEIEWVVAQRVGASILFVKKNDGSSRMCIDYQKLNKLTVKNRYPLLRIDDLFDQLRGSSGYYKIDVRSVFMDLINRMCKPFMDKYVIVFIDDILIYSKNKKEHEQHLKAILELLKKEELYAKFSKCEFWVPKILPGTIEGFSKIAKSRTKLTQKKIHLKEVKILSFILMLRSKGWHCVDATREVFALKLWRHYLYGTKCTVFTDHKSLQHILNQKELNMRQSRWLELLSDYDCEIHYHPRKANTEVQKPENIKSEDVRGMIRKDIPKEKLEPCADGTLCFNGSDKMYQDLKKLYWWPSMKANIATYVSKCLTCAKVKAKHQRPSRFLVQPKIPQWKWDIITMDFATKLLKSSQGCDTIWMIVRWNSRRGPEFTWECVDQFWKKYPRLFTKTTPSSSAAS</sequence>
<dbReference type="GO" id="GO:0016787">
    <property type="term" value="F:hydrolase activity"/>
    <property type="evidence" value="ECO:0007669"/>
    <property type="project" value="UniProtKB-KW"/>
</dbReference>
<protein>
    <recommendedName>
        <fullName evidence="12">Reverse transcriptase domain-containing protein</fullName>
    </recommendedName>
</protein>
<dbReference type="AlphaFoldDB" id="A0A6L2JWY9"/>
<dbReference type="GO" id="GO:0003964">
    <property type="term" value="F:RNA-directed DNA polymerase activity"/>
    <property type="evidence" value="ECO:0007669"/>
    <property type="project" value="UniProtKB-KW"/>
</dbReference>
<dbReference type="CDD" id="cd09274">
    <property type="entry name" value="RNase_HI_RT_Ty3"/>
    <property type="match status" value="1"/>
</dbReference>
<evidence type="ECO:0000256" key="2">
    <source>
        <dbReference type="ARBA" id="ARBA00022695"/>
    </source>
</evidence>
<dbReference type="PANTHER" id="PTHR37984">
    <property type="entry name" value="PROTEIN CBG26694"/>
    <property type="match status" value="1"/>
</dbReference>
<dbReference type="InterPro" id="IPR050951">
    <property type="entry name" value="Retrovirus_Pol_polyprotein"/>
</dbReference>
<proteinExistence type="predicted"/>
<evidence type="ECO:0000259" key="8">
    <source>
        <dbReference type="Pfam" id="PF00078"/>
    </source>
</evidence>
<name>A0A6L2JWY9_TANCI</name>
<organism evidence="11">
    <name type="scientific">Tanacetum cinerariifolium</name>
    <name type="common">Dalmatian daisy</name>
    <name type="synonym">Chrysanthemum cinerariifolium</name>
    <dbReference type="NCBI Taxonomy" id="118510"/>
    <lineage>
        <taxon>Eukaryota</taxon>
        <taxon>Viridiplantae</taxon>
        <taxon>Streptophyta</taxon>
        <taxon>Embryophyta</taxon>
        <taxon>Tracheophyta</taxon>
        <taxon>Spermatophyta</taxon>
        <taxon>Magnoliopsida</taxon>
        <taxon>eudicotyledons</taxon>
        <taxon>Gunneridae</taxon>
        <taxon>Pentapetalae</taxon>
        <taxon>asterids</taxon>
        <taxon>campanulids</taxon>
        <taxon>Asterales</taxon>
        <taxon>Asteraceae</taxon>
        <taxon>Asteroideae</taxon>
        <taxon>Anthemideae</taxon>
        <taxon>Anthemidinae</taxon>
        <taxon>Tanacetum</taxon>
    </lineage>
</organism>
<evidence type="ECO:0000313" key="11">
    <source>
        <dbReference type="EMBL" id="GEU41641.1"/>
    </source>
</evidence>
<feature type="domain" description="Reverse transcriptase RNase H-like" evidence="9">
    <location>
        <begin position="276"/>
        <end position="323"/>
    </location>
</feature>
<dbReference type="Gene3D" id="3.30.70.270">
    <property type="match status" value="1"/>
</dbReference>
<dbReference type="InterPro" id="IPR000477">
    <property type="entry name" value="RT_dom"/>
</dbReference>
<dbReference type="InterPro" id="IPR041373">
    <property type="entry name" value="RT_RNaseH"/>
</dbReference>
<dbReference type="GO" id="GO:0004519">
    <property type="term" value="F:endonuclease activity"/>
    <property type="evidence" value="ECO:0007669"/>
    <property type="project" value="UniProtKB-KW"/>
</dbReference>
<feature type="compositionally biased region" description="Acidic residues" evidence="7">
    <location>
        <begin position="23"/>
        <end position="33"/>
    </location>
</feature>
<keyword evidence="6" id="KW-0695">RNA-directed DNA polymerase</keyword>
<evidence type="ECO:0000256" key="7">
    <source>
        <dbReference type="SAM" id="MobiDB-lite"/>
    </source>
</evidence>
<feature type="region of interest" description="Disordered" evidence="7">
    <location>
        <begin position="1"/>
        <end position="63"/>
    </location>
</feature>
<gene>
    <name evidence="11" type="ORF">Tci_013619</name>
</gene>